<evidence type="ECO:0000313" key="13">
    <source>
        <dbReference type="Proteomes" id="UP001249851"/>
    </source>
</evidence>
<reference evidence="12" key="1">
    <citation type="journal article" date="2023" name="G3 (Bethesda)">
        <title>Whole genome assembly and annotation of the endangered Caribbean coral Acropora cervicornis.</title>
        <authorList>
            <person name="Selwyn J.D."/>
            <person name="Vollmer S.V."/>
        </authorList>
    </citation>
    <scope>NUCLEOTIDE SEQUENCE</scope>
    <source>
        <strain evidence="12">K2</strain>
    </source>
</reference>
<dbReference type="Pfam" id="PF14845">
    <property type="entry name" value="Glycohydro_20b2"/>
    <property type="match status" value="1"/>
</dbReference>
<evidence type="ECO:0000256" key="8">
    <source>
        <dbReference type="PIRSR" id="PIRSR001093-1"/>
    </source>
</evidence>
<feature type="chain" id="PRO_5042105810" description="Beta-hexosaminidase" evidence="9">
    <location>
        <begin position="25"/>
        <end position="519"/>
    </location>
</feature>
<evidence type="ECO:0000256" key="1">
    <source>
        <dbReference type="ARBA" id="ARBA00001231"/>
    </source>
</evidence>
<evidence type="ECO:0000256" key="6">
    <source>
        <dbReference type="ARBA" id="ARBA00023295"/>
    </source>
</evidence>
<gene>
    <name evidence="12" type="ORF">P5673_004054</name>
</gene>
<feature type="signal peptide" evidence="9">
    <location>
        <begin position="1"/>
        <end position="24"/>
    </location>
</feature>
<keyword evidence="6 7" id="KW-0326">Glycosidase</keyword>
<dbReference type="PANTHER" id="PTHR22600">
    <property type="entry name" value="BETA-HEXOSAMINIDASE"/>
    <property type="match status" value="1"/>
</dbReference>
<evidence type="ECO:0000256" key="2">
    <source>
        <dbReference type="ARBA" id="ARBA00006285"/>
    </source>
</evidence>
<evidence type="ECO:0000256" key="5">
    <source>
        <dbReference type="ARBA" id="ARBA00023180"/>
    </source>
</evidence>
<evidence type="ECO:0000256" key="3">
    <source>
        <dbReference type="ARBA" id="ARBA00022729"/>
    </source>
</evidence>
<dbReference type="InterPro" id="IPR029018">
    <property type="entry name" value="Hex-like_dom2"/>
</dbReference>
<comment type="similarity">
    <text evidence="2 7">Belongs to the glycosyl hydrolase 20 family.</text>
</comment>
<protein>
    <recommendedName>
        <fullName evidence="7">Beta-hexosaminidase</fullName>
        <ecNumber evidence="7">3.2.1.52</ecNumber>
    </recommendedName>
</protein>
<comment type="catalytic activity">
    <reaction evidence="1 7">
        <text>Hydrolysis of terminal non-reducing N-acetyl-D-hexosamine residues in N-acetyl-beta-D-hexosaminides.</text>
        <dbReference type="EC" id="3.2.1.52"/>
    </reaction>
</comment>
<dbReference type="InterPro" id="IPR015883">
    <property type="entry name" value="Glyco_hydro_20_cat"/>
</dbReference>
<dbReference type="PIRSF" id="PIRSF001093">
    <property type="entry name" value="B-hxosamndse_ab_euk"/>
    <property type="match status" value="1"/>
</dbReference>
<dbReference type="PANTHER" id="PTHR22600:SF26">
    <property type="entry name" value="BETA-N-ACETYLHEXOSAMINIDASE"/>
    <property type="match status" value="1"/>
</dbReference>
<organism evidence="12 13">
    <name type="scientific">Acropora cervicornis</name>
    <name type="common">Staghorn coral</name>
    <dbReference type="NCBI Taxonomy" id="6130"/>
    <lineage>
        <taxon>Eukaryota</taxon>
        <taxon>Metazoa</taxon>
        <taxon>Cnidaria</taxon>
        <taxon>Anthozoa</taxon>
        <taxon>Hexacorallia</taxon>
        <taxon>Scleractinia</taxon>
        <taxon>Astrocoeniina</taxon>
        <taxon>Acroporidae</taxon>
        <taxon>Acropora</taxon>
    </lineage>
</organism>
<dbReference type="InterPro" id="IPR029019">
    <property type="entry name" value="HEX_eukaryotic_N"/>
</dbReference>
<dbReference type="Pfam" id="PF00728">
    <property type="entry name" value="Glyco_hydro_20"/>
    <property type="match status" value="1"/>
</dbReference>
<evidence type="ECO:0000259" key="11">
    <source>
        <dbReference type="Pfam" id="PF14845"/>
    </source>
</evidence>
<evidence type="ECO:0000259" key="10">
    <source>
        <dbReference type="Pfam" id="PF00728"/>
    </source>
</evidence>
<sequence>MPAHSLLSFIFFAVFLYFPALSVASIWPLPSSMSLSGPPLLISPVFTFKTSSNSGVLKRGITRYLEIILRQTNTKDHFESRANDKALSELFLSVSTDDETLQPVTCYSYTLTVSNGQASIKAKTPYGALYGMETFSQLIVDGCLVNNTVNINDKPKYNHRGLMLDTGRRYFPLELLYNIIDGMSYVKLNVFHLHILDWCRFSVESKLYPELQSNTSEFYTQEQIKSLVSYAADRGIRVIPEVESASHVLGLKGLDNKTKGLRFCNISGFLQLYNDPEGMTVPTMKNILKEMMSLFPDQYFHLGLDEVKTSSLCTTENTKSLEQELMEFLVQNGRIPVAWQEALTSTSAAINGTVLQAWTGTVLKYLIDKGFKVVNSMGNHFYLTGSLDISALWTDIASGLSPQESSQLLGGEMAVWTDNYCFVSQCFLYNREKPIAWWMYGPEQDSQFTESVSGIIWPKAIVGAGSFWNYRPDIKPNSPEFLTILNAQHKRMIQRGVLSCPLGCKCDELTRCGEKYPQP</sequence>
<dbReference type="GO" id="GO:0016020">
    <property type="term" value="C:membrane"/>
    <property type="evidence" value="ECO:0007669"/>
    <property type="project" value="TreeGrafter"/>
</dbReference>
<keyword evidence="13" id="KW-1185">Reference proteome</keyword>
<dbReference type="SUPFAM" id="SSF51445">
    <property type="entry name" value="(Trans)glycosidases"/>
    <property type="match status" value="1"/>
</dbReference>
<dbReference type="InterPro" id="IPR025705">
    <property type="entry name" value="Beta_hexosaminidase_sua/sub"/>
</dbReference>
<keyword evidence="4 7" id="KW-0378">Hydrolase</keyword>
<dbReference type="Gene3D" id="3.30.379.10">
    <property type="entry name" value="Chitobiase/beta-hexosaminidase domain 2-like"/>
    <property type="match status" value="1"/>
</dbReference>
<feature type="domain" description="Beta-hexosaminidase eukaryotic type N-terminal" evidence="11">
    <location>
        <begin position="26"/>
        <end position="138"/>
    </location>
</feature>
<dbReference type="PRINTS" id="PR00738">
    <property type="entry name" value="GLHYDRLASE20"/>
</dbReference>
<name>A0AAD9VEX1_ACRCE</name>
<dbReference type="GO" id="GO:0004563">
    <property type="term" value="F:beta-N-acetylhexosaminidase activity"/>
    <property type="evidence" value="ECO:0007669"/>
    <property type="project" value="UniProtKB-EC"/>
</dbReference>
<dbReference type="EMBL" id="JARQWQ010000006">
    <property type="protein sequence ID" value="KAK2571457.1"/>
    <property type="molecule type" value="Genomic_DNA"/>
</dbReference>
<evidence type="ECO:0000256" key="7">
    <source>
        <dbReference type="PIRNR" id="PIRNR001093"/>
    </source>
</evidence>
<dbReference type="AlphaFoldDB" id="A0AAD9VEX1"/>
<dbReference type="InterPro" id="IPR017853">
    <property type="entry name" value="GH"/>
</dbReference>
<keyword evidence="3 9" id="KW-0732">Signal</keyword>
<keyword evidence="5" id="KW-0325">Glycoprotein</keyword>
<dbReference type="Gene3D" id="3.20.20.80">
    <property type="entry name" value="Glycosidases"/>
    <property type="match status" value="1"/>
</dbReference>
<evidence type="ECO:0000256" key="9">
    <source>
        <dbReference type="SAM" id="SignalP"/>
    </source>
</evidence>
<dbReference type="Proteomes" id="UP001249851">
    <property type="component" value="Unassembled WGS sequence"/>
</dbReference>
<comment type="caution">
    <text evidence="12">The sequence shown here is derived from an EMBL/GenBank/DDBJ whole genome shotgun (WGS) entry which is preliminary data.</text>
</comment>
<accession>A0AAD9VEX1</accession>
<feature type="active site" description="Proton donor" evidence="8">
    <location>
        <position position="306"/>
    </location>
</feature>
<reference evidence="12" key="2">
    <citation type="journal article" date="2023" name="Science">
        <title>Genomic signatures of disease resistance in endangered staghorn corals.</title>
        <authorList>
            <person name="Vollmer S.V."/>
            <person name="Selwyn J.D."/>
            <person name="Despard B.A."/>
            <person name="Roesel C.L."/>
        </authorList>
    </citation>
    <scope>NUCLEOTIDE SEQUENCE</scope>
    <source>
        <strain evidence="12">K2</strain>
    </source>
</reference>
<feature type="domain" description="Glycoside hydrolase family 20 catalytic" evidence="10">
    <location>
        <begin position="157"/>
        <end position="384"/>
    </location>
</feature>
<proteinExistence type="inferred from homology"/>
<dbReference type="SUPFAM" id="SSF55545">
    <property type="entry name" value="beta-N-acetylhexosaminidase-like domain"/>
    <property type="match status" value="1"/>
</dbReference>
<dbReference type="GO" id="GO:0005975">
    <property type="term" value="P:carbohydrate metabolic process"/>
    <property type="evidence" value="ECO:0007669"/>
    <property type="project" value="InterPro"/>
</dbReference>
<dbReference type="GO" id="GO:0030203">
    <property type="term" value="P:glycosaminoglycan metabolic process"/>
    <property type="evidence" value="ECO:0007669"/>
    <property type="project" value="TreeGrafter"/>
</dbReference>
<dbReference type="EC" id="3.2.1.52" evidence="7"/>
<evidence type="ECO:0000313" key="12">
    <source>
        <dbReference type="EMBL" id="KAK2571457.1"/>
    </source>
</evidence>
<evidence type="ECO:0000256" key="4">
    <source>
        <dbReference type="ARBA" id="ARBA00022801"/>
    </source>
</evidence>